<reference evidence="2" key="2">
    <citation type="journal article" date="2017" name="J. Anim. Genet.">
        <title>Multiple reference genome sequences of hot pepper reveal the massive evolution of plant disease resistance genes by retroduplication.</title>
        <authorList>
            <person name="Kim S."/>
            <person name="Park J."/>
            <person name="Yeom S.-I."/>
            <person name="Kim Y.-M."/>
            <person name="Seo E."/>
            <person name="Kim K.-T."/>
            <person name="Kim M.-S."/>
            <person name="Lee J.M."/>
            <person name="Cheong K."/>
            <person name="Shin H.-S."/>
            <person name="Kim S.-B."/>
            <person name="Han K."/>
            <person name="Lee J."/>
            <person name="Park M."/>
            <person name="Lee H.-A."/>
            <person name="Lee H.-Y."/>
            <person name="Lee Y."/>
            <person name="Oh S."/>
            <person name="Lee J.H."/>
            <person name="Choi E."/>
            <person name="Choi E."/>
            <person name="Lee S.E."/>
            <person name="Jeon J."/>
            <person name="Kim H."/>
            <person name="Choi G."/>
            <person name="Song H."/>
            <person name="Lee J."/>
            <person name="Lee S.-C."/>
            <person name="Kwon J.-K."/>
            <person name="Lee H.-Y."/>
            <person name="Koo N."/>
            <person name="Hong Y."/>
            <person name="Kim R.W."/>
            <person name="Kang W.-H."/>
            <person name="Huh J.H."/>
            <person name="Kang B.-C."/>
            <person name="Yang T.-J."/>
            <person name="Lee Y.-H."/>
            <person name="Bennetzen J.L."/>
            <person name="Choi D."/>
        </authorList>
    </citation>
    <scope>NUCLEOTIDE SEQUENCE [LARGE SCALE GENOMIC DNA]</scope>
    <source>
        <strain evidence="2">cv. PBC81</strain>
    </source>
</reference>
<protein>
    <submittedName>
        <fullName evidence="1">Uncharacterized protein</fullName>
    </submittedName>
</protein>
<sequence>MTVPVIRIHPITLQSSENDTLVERIKGHFDQKAFTLREKSGYDFSNLTRIGELKDEVTDGKTHSLIAPQMKFRKQGYYIVTPKFGLGFKLLEPLQISTRKVKETTSSYHVSLEGEKKGGYKKTPQWTSLFNHIGKSIPRVSVFDRFRGKDGSGASDRVEGDVTASNFFVSLYLGTTENPSSRKRLLEHEQ</sequence>
<comment type="caution">
    <text evidence="1">The sequence shown here is derived from an EMBL/GenBank/DDBJ whole genome shotgun (WGS) entry which is preliminary data.</text>
</comment>
<dbReference type="Proteomes" id="UP000224567">
    <property type="component" value="Unassembled WGS sequence"/>
</dbReference>
<reference evidence="1 2" key="1">
    <citation type="journal article" date="2017" name="Genome Biol.">
        <title>New reference genome sequences of hot pepper reveal the massive evolution of plant disease-resistance genes by retroduplication.</title>
        <authorList>
            <person name="Kim S."/>
            <person name="Park J."/>
            <person name="Yeom S.I."/>
            <person name="Kim Y.M."/>
            <person name="Seo E."/>
            <person name="Kim K.T."/>
            <person name="Kim M.S."/>
            <person name="Lee J.M."/>
            <person name="Cheong K."/>
            <person name="Shin H.S."/>
            <person name="Kim S.B."/>
            <person name="Han K."/>
            <person name="Lee J."/>
            <person name="Park M."/>
            <person name="Lee H.A."/>
            <person name="Lee H.Y."/>
            <person name="Lee Y."/>
            <person name="Oh S."/>
            <person name="Lee J.H."/>
            <person name="Choi E."/>
            <person name="Choi E."/>
            <person name="Lee S.E."/>
            <person name="Jeon J."/>
            <person name="Kim H."/>
            <person name="Choi G."/>
            <person name="Song H."/>
            <person name="Lee J."/>
            <person name="Lee S.C."/>
            <person name="Kwon J.K."/>
            <person name="Lee H.Y."/>
            <person name="Koo N."/>
            <person name="Hong Y."/>
            <person name="Kim R.W."/>
            <person name="Kang W.H."/>
            <person name="Huh J.H."/>
            <person name="Kang B.C."/>
            <person name="Yang T.J."/>
            <person name="Lee Y.H."/>
            <person name="Bennetzen J.L."/>
            <person name="Choi D."/>
        </authorList>
    </citation>
    <scope>NUCLEOTIDE SEQUENCE [LARGE SCALE GENOMIC DNA]</scope>
    <source>
        <strain evidence="2">cv. PBC81</strain>
    </source>
</reference>
<evidence type="ECO:0000313" key="1">
    <source>
        <dbReference type="EMBL" id="PHT34185.1"/>
    </source>
</evidence>
<name>A0A2G2VMG9_CAPBA</name>
<accession>A0A2G2VMG9</accession>
<gene>
    <name evidence="1" type="ORF">CQW23_25985</name>
</gene>
<dbReference type="OrthoDB" id="1303669at2759"/>
<evidence type="ECO:0000313" key="2">
    <source>
        <dbReference type="Proteomes" id="UP000224567"/>
    </source>
</evidence>
<dbReference type="AlphaFoldDB" id="A0A2G2VMG9"/>
<keyword evidence="2" id="KW-1185">Reference proteome</keyword>
<organism evidence="1 2">
    <name type="scientific">Capsicum baccatum</name>
    <name type="common">Peruvian pepper</name>
    <dbReference type="NCBI Taxonomy" id="33114"/>
    <lineage>
        <taxon>Eukaryota</taxon>
        <taxon>Viridiplantae</taxon>
        <taxon>Streptophyta</taxon>
        <taxon>Embryophyta</taxon>
        <taxon>Tracheophyta</taxon>
        <taxon>Spermatophyta</taxon>
        <taxon>Magnoliopsida</taxon>
        <taxon>eudicotyledons</taxon>
        <taxon>Gunneridae</taxon>
        <taxon>Pentapetalae</taxon>
        <taxon>asterids</taxon>
        <taxon>lamiids</taxon>
        <taxon>Solanales</taxon>
        <taxon>Solanaceae</taxon>
        <taxon>Solanoideae</taxon>
        <taxon>Capsiceae</taxon>
        <taxon>Capsicum</taxon>
    </lineage>
</organism>
<dbReference type="EMBL" id="MLFT02000011">
    <property type="protein sequence ID" value="PHT34185.1"/>
    <property type="molecule type" value="Genomic_DNA"/>
</dbReference>
<proteinExistence type="predicted"/>